<gene>
    <name evidence="3" type="ORF">EPL05_15735</name>
</gene>
<comment type="similarity">
    <text evidence="1">Belongs to the NAD(P)-dependent epimerase/dehydratase family.</text>
</comment>
<sequence length="299" mass="33808">MKILIVGSMGFIGSHAYNYFSSKHQVWGADVVPNPGAENYYLLDKTDTDYKPTFSKQQFDICINASGNGSVPISINKPVFDFELNVTNTIKLLDAIRIQNPSCRFIHMSSAAVYGNPPSLPVTEDLQLKPMSPYGWHKLYSEQICKEYYYMYNLQTINLRLFSVYGEGLKKQLFWDTYQKCQSSKEIELFGSGNETRDFIYIGDLMKALECVMYRGLFNGEAINVSSGIETTIKEAATIFCAEVDGKIKLKFNNIVKPGDPFNWRADVSTLCGWGFSPQTSIDEGLKNTAKWLKQYHAA</sequence>
<dbReference type="Pfam" id="PF01370">
    <property type="entry name" value="Epimerase"/>
    <property type="match status" value="1"/>
</dbReference>
<dbReference type="PANTHER" id="PTHR43000">
    <property type="entry name" value="DTDP-D-GLUCOSE 4,6-DEHYDRATASE-RELATED"/>
    <property type="match status" value="1"/>
</dbReference>
<dbReference type="Gene3D" id="3.90.25.10">
    <property type="entry name" value="UDP-galactose 4-epimerase, domain 1"/>
    <property type="match status" value="1"/>
</dbReference>
<dbReference type="OrthoDB" id="329806at2"/>
<evidence type="ECO:0000313" key="3">
    <source>
        <dbReference type="EMBL" id="RWY50201.1"/>
    </source>
</evidence>
<dbReference type="InterPro" id="IPR036291">
    <property type="entry name" value="NAD(P)-bd_dom_sf"/>
</dbReference>
<keyword evidence="4" id="KW-1185">Reference proteome</keyword>
<organism evidence="3 4">
    <name type="scientific">Mucilaginibacter gilvus</name>
    <dbReference type="NCBI Taxonomy" id="2305909"/>
    <lineage>
        <taxon>Bacteria</taxon>
        <taxon>Pseudomonadati</taxon>
        <taxon>Bacteroidota</taxon>
        <taxon>Sphingobacteriia</taxon>
        <taxon>Sphingobacteriales</taxon>
        <taxon>Sphingobacteriaceae</taxon>
        <taxon>Mucilaginibacter</taxon>
    </lineage>
</organism>
<dbReference type="Gene3D" id="3.40.50.720">
    <property type="entry name" value="NAD(P)-binding Rossmann-like Domain"/>
    <property type="match status" value="1"/>
</dbReference>
<protein>
    <submittedName>
        <fullName evidence="3">NAD-dependent epimerase/dehydratase family protein</fullName>
    </submittedName>
</protein>
<evidence type="ECO:0000259" key="2">
    <source>
        <dbReference type="Pfam" id="PF01370"/>
    </source>
</evidence>
<dbReference type="InterPro" id="IPR001509">
    <property type="entry name" value="Epimerase_deHydtase"/>
</dbReference>
<dbReference type="SUPFAM" id="SSF51735">
    <property type="entry name" value="NAD(P)-binding Rossmann-fold domains"/>
    <property type="match status" value="1"/>
</dbReference>
<dbReference type="EMBL" id="SBIW01000007">
    <property type="protein sequence ID" value="RWY50201.1"/>
    <property type="molecule type" value="Genomic_DNA"/>
</dbReference>
<feature type="domain" description="NAD-dependent epimerase/dehydratase" evidence="2">
    <location>
        <begin position="3"/>
        <end position="225"/>
    </location>
</feature>
<reference evidence="3 4" key="1">
    <citation type="submission" date="2019-01" db="EMBL/GenBank/DDBJ databases">
        <title>Mucilaginibacter antarcticum sp. nov., isolated from antarctic soil.</title>
        <authorList>
            <person name="Yan Y.-Q."/>
            <person name="Du Z.-J."/>
        </authorList>
    </citation>
    <scope>NUCLEOTIDE SEQUENCE [LARGE SCALE GENOMIC DNA]</scope>
    <source>
        <strain evidence="3 4">F01003</strain>
    </source>
</reference>
<dbReference type="RefSeq" id="WP_128534932.1">
    <property type="nucleotide sequence ID" value="NZ_SBIW01000007.1"/>
</dbReference>
<evidence type="ECO:0000313" key="4">
    <source>
        <dbReference type="Proteomes" id="UP000286701"/>
    </source>
</evidence>
<evidence type="ECO:0000256" key="1">
    <source>
        <dbReference type="ARBA" id="ARBA00007637"/>
    </source>
</evidence>
<accession>A0A444MLM3</accession>
<dbReference type="Proteomes" id="UP000286701">
    <property type="component" value="Unassembled WGS sequence"/>
</dbReference>
<name>A0A444MLM3_9SPHI</name>
<comment type="caution">
    <text evidence="3">The sequence shown here is derived from an EMBL/GenBank/DDBJ whole genome shotgun (WGS) entry which is preliminary data.</text>
</comment>
<dbReference type="AlphaFoldDB" id="A0A444MLM3"/>
<proteinExistence type="inferred from homology"/>